<protein>
    <submittedName>
        <fullName evidence="1">Uncharacterized protein</fullName>
    </submittedName>
</protein>
<dbReference type="Proteomes" id="UP001353858">
    <property type="component" value="Unassembled WGS sequence"/>
</dbReference>
<proteinExistence type="predicted"/>
<keyword evidence="2" id="KW-1185">Reference proteome</keyword>
<evidence type="ECO:0000313" key="2">
    <source>
        <dbReference type="Proteomes" id="UP001353858"/>
    </source>
</evidence>
<gene>
    <name evidence="1" type="ORF">RN001_005903</name>
</gene>
<dbReference type="EMBL" id="JARPUR010000002">
    <property type="protein sequence ID" value="KAK4882584.1"/>
    <property type="molecule type" value="Genomic_DNA"/>
</dbReference>
<organism evidence="1 2">
    <name type="scientific">Aquatica leii</name>
    <dbReference type="NCBI Taxonomy" id="1421715"/>
    <lineage>
        <taxon>Eukaryota</taxon>
        <taxon>Metazoa</taxon>
        <taxon>Ecdysozoa</taxon>
        <taxon>Arthropoda</taxon>
        <taxon>Hexapoda</taxon>
        <taxon>Insecta</taxon>
        <taxon>Pterygota</taxon>
        <taxon>Neoptera</taxon>
        <taxon>Endopterygota</taxon>
        <taxon>Coleoptera</taxon>
        <taxon>Polyphaga</taxon>
        <taxon>Elateriformia</taxon>
        <taxon>Elateroidea</taxon>
        <taxon>Lampyridae</taxon>
        <taxon>Luciolinae</taxon>
        <taxon>Aquatica</taxon>
    </lineage>
</organism>
<name>A0AAN7SJ98_9COLE</name>
<accession>A0AAN7SJ98</accession>
<dbReference type="AlphaFoldDB" id="A0AAN7SJ98"/>
<sequence>MFQDVDEDTGLPVAGGSCTIFANLLERATYLNRPHKREKNNASPSVPPALRKRKANSMAGCSQWQPEKTSNVDKSNNDRIILNSINETNPSFYQLLEASYADQRTFLNNILEAPSVLDIQREWPVLFNKNAIKWHFNKLTGSNLDFLSENLNNKAAKIVQFGLNTKLINCIETENLNYQSLEVLSKYFKEDFSLLYYKFKYSTDIEEILKVNAPCIVEIENKGTSVYLEKVKVTHCIHFTEALQVAFVLYFNMNLEYIKAISTTLEMIQRYFLKIHPDSGTKSQKISSSKKSDWFNE</sequence>
<dbReference type="PANTHER" id="PTHR31025">
    <property type="entry name" value="SI:CH211-196P9.1-RELATED"/>
    <property type="match status" value="1"/>
</dbReference>
<dbReference type="PANTHER" id="PTHR31025:SF22">
    <property type="entry name" value="IP13529P"/>
    <property type="match status" value="1"/>
</dbReference>
<evidence type="ECO:0000313" key="1">
    <source>
        <dbReference type="EMBL" id="KAK4882584.1"/>
    </source>
</evidence>
<reference evidence="2" key="1">
    <citation type="submission" date="2023-01" db="EMBL/GenBank/DDBJ databases">
        <title>Key to firefly adult light organ development and bioluminescence: homeobox transcription factors regulate luciferase expression and transportation to peroxisome.</title>
        <authorList>
            <person name="Fu X."/>
        </authorList>
    </citation>
    <scope>NUCLEOTIDE SEQUENCE [LARGE SCALE GENOMIC DNA]</scope>
</reference>
<comment type="caution">
    <text evidence="1">The sequence shown here is derived from an EMBL/GenBank/DDBJ whole genome shotgun (WGS) entry which is preliminary data.</text>
</comment>